<evidence type="ECO:0000313" key="2">
    <source>
        <dbReference type="Proteomes" id="UP001202550"/>
    </source>
</evidence>
<organism evidence="1 2">
    <name type="scientific">Roseinatronobacter domitianus</name>
    <dbReference type="NCBI Taxonomy" id="2940293"/>
    <lineage>
        <taxon>Bacteria</taxon>
        <taxon>Pseudomonadati</taxon>
        <taxon>Pseudomonadota</taxon>
        <taxon>Alphaproteobacteria</taxon>
        <taxon>Rhodobacterales</taxon>
        <taxon>Paracoccaceae</taxon>
        <taxon>Roseinatronobacter</taxon>
    </lineage>
</organism>
<gene>
    <name evidence="1" type="ORF">M3N55_12045</name>
</gene>
<keyword evidence="2" id="KW-1185">Reference proteome</keyword>
<accession>A0ABT0M3M8</accession>
<evidence type="ECO:0000313" key="1">
    <source>
        <dbReference type="EMBL" id="MCL1629462.1"/>
    </source>
</evidence>
<sequence length="60" mass="6714">MMTPHRLTFDDLLAEQREFIGPPAPPQIPKFTPKAEREAVQAMPDDRAARFAAGVSAHKR</sequence>
<proteinExistence type="predicted"/>
<reference evidence="1 2" key="1">
    <citation type="submission" date="2022-05" db="EMBL/GenBank/DDBJ databases">
        <title>Seasonal and diel survey of microbial diversity of the Tyrrhenian coast.</title>
        <authorList>
            <person name="Gattoni G."/>
            <person name="Corral P."/>
        </authorList>
    </citation>
    <scope>NUCLEOTIDE SEQUENCE [LARGE SCALE GENOMIC DNA]</scope>
    <source>
        <strain evidence="1 2">V10</strain>
    </source>
</reference>
<name>A0ABT0M3M8_9RHOB</name>
<dbReference type="Proteomes" id="UP001202550">
    <property type="component" value="Unassembled WGS sequence"/>
</dbReference>
<dbReference type="RefSeq" id="WP_249059381.1">
    <property type="nucleotide sequence ID" value="NZ_JALZWP010000012.1"/>
</dbReference>
<protein>
    <submittedName>
        <fullName evidence="1">Uncharacterized protein</fullName>
    </submittedName>
</protein>
<dbReference type="EMBL" id="JALZWP010000012">
    <property type="protein sequence ID" value="MCL1629462.1"/>
    <property type="molecule type" value="Genomic_DNA"/>
</dbReference>
<comment type="caution">
    <text evidence="1">The sequence shown here is derived from an EMBL/GenBank/DDBJ whole genome shotgun (WGS) entry which is preliminary data.</text>
</comment>